<dbReference type="EMBL" id="CP003422">
    <property type="protein sequence ID" value="AGN70765.1"/>
    <property type="molecule type" value="Genomic_DNA"/>
</dbReference>
<accession>R9UQ27</accession>
<sequence length="38" mass="3904">MVLPDLKPEPASLRMQESLYECGGAGPFAGGVTAGQPE</sequence>
<name>R9UQ27_9BACL</name>
<organism evidence="1 2">
    <name type="scientific">Paenibacillus mucilaginosus K02</name>
    <dbReference type="NCBI Taxonomy" id="997761"/>
    <lineage>
        <taxon>Bacteria</taxon>
        <taxon>Bacillati</taxon>
        <taxon>Bacillota</taxon>
        <taxon>Bacilli</taxon>
        <taxon>Bacillales</taxon>
        <taxon>Paenibacillaceae</taxon>
        <taxon>Paenibacillus</taxon>
    </lineage>
</organism>
<evidence type="ECO:0000313" key="2">
    <source>
        <dbReference type="Proteomes" id="UP000007392"/>
    </source>
</evidence>
<dbReference type="HOGENOM" id="CLU_3331004_0_0_9"/>
<gene>
    <name evidence="1" type="ORF">B2K_39975</name>
</gene>
<dbReference type="Proteomes" id="UP000007392">
    <property type="component" value="Chromosome"/>
</dbReference>
<evidence type="ECO:0000313" key="1">
    <source>
        <dbReference type="EMBL" id="AGN70765.1"/>
    </source>
</evidence>
<reference evidence="1 2" key="1">
    <citation type="submission" date="2013-06" db="EMBL/GenBank/DDBJ databases">
        <title>Complete genome sequence of Paenibacillus mucilaginosus K02.</title>
        <authorList>
            <person name="Xiao B."/>
            <person name="Sun L."/>
            <person name="Xiao L."/>
            <person name="Lian B."/>
        </authorList>
    </citation>
    <scope>NUCLEOTIDE SEQUENCE [LARGE SCALE GENOMIC DNA]</scope>
    <source>
        <strain evidence="1 2">K02</strain>
    </source>
</reference>
<proteinExistence type="predicted"/>
<dbReference type="AlphaFoldDB" id="R9UQ27"/>
<dbReference type="KEGG" id="pmw:B2K_39975"/>
<protein>
    <submittedName>
        <fullName evidence="1">Uncharacterized protein</fullName>
    </submittedName>
</protein>